<protein>
    <submittedName>
        <fullName evidence="2">Uncharacterized protein</fullName>
    </submittedName>
</protein>
<dbReference type="SUPFAM" id="SSF50969">
    <property type="entry name" value="YVTN repeat-like/Quinoprotein amine dehydrogenase"/>
    <property type="match status" value="1"/>
</dbReference>
<comment type="caution">
    <text evidence="2">The sequence shown here is derived from an EMBL/GenBank/DDBJ whole genome shotgun (WGS) entry which is preliminary data.</text>
</comment>
<reference evidence="2 3" key="1">
    <citation type="submission" date="2020-08" db="EMBL/GenBank/DDBJ databases">
        <authorList>
            <person name="Seo M.-J."/>
        </authorList>
    </citation>
    <scope>NUCLEOTIDE SEQUENCE [LARGE SCALE GENOMIC DNA]</scope>
    <source>
        <strain evidence="2 3">KIGAM211</strain>
    </source>
</reference>
<gene>
    <name evidence="2" type="ORF">H5V45_04125</name>
</gene>
<proteinExistence type="predicted"/>
<dbReference type="AlphaFoldDB" id="A0A7X0V9P4"/>
<keyword evidence="3" id="KW-1185">Reference proteome</keyword>
<evidence type="ECO:0000256" key="1">
    <source>
        <dbReference type="SAM" id="SignalP"/>
    </source>
</evidence>
<dbReference type="InterPro" id="IPR011044">
    <property type="entry name" value="Quino_amine_DH_bsu"/>
</dbReference>
<feature type="signal peptide" evidence="1">
    <location>
        <begin position="1"/>
        <end position="32"/>
    </location>
</feature>
<keyword evidence="1" id="KW-0732">Signal</keyword>
<dbReference type="Proteomes" id="UP000523955">
    <property type="component" value="Unassembled WGS sequence"/>
</dbReference>
<evidence type="ECO:0000313" key="2">
    <source>
        <dbReference type="EMBL" id="MBB6626505.1"/>
    </source>
</evidence>
<evidence type="ECO:0000313" key="3">
    <source>
        <dbReference type="Proteomes" id="UP000523955"/>
    </source>
</evidence>
<dbReference type="EMBL" id="JACKXE010000001">
    <property type="protein sequence ID" value="MBB6626505.1"/>
    <property type="molecule type" value="Genomic_DNA"/>
</dbReference>
<accession>A0A7X0V9P4</accession>
<feature type="chain" id="PRO_5031406766" evidence="1">
    <location>
        <begin position="33"/>
        <end position="342"/>
    </location>
</feature>
<sequence length="342" mass="36839">MKRTTNIHRLTRGLVGLAVAATLVGLAAPAGAAVPETRVRPAQLDRGADQVGAHLEGKTVVDGDVRVPVRAGIVTLLGTSGDEYVVATSNANGSGRFHTFRLSADGDRTPLLDGVPIFDQVLSRDGSQVARSVDRTGESTVVRVWSAVDGERVVSRRFPGSATVLDFDQQRMVLGSWGPNRTVSWDVAAGTTRRVVNKVGYAADLRADRLAVLTGDPYNGGCSLTSRLSTPARTLWKSCTEVVRAFAPSGGRTATVHILSDGLGPREVRLHATGGRLLARYTAGYYFGRIAFETPRDLLLETYSRNQGSTVRCALTDCERAERLTPTPDYRVTPREQRALRP</sequence>
<name>A0A7X0V9P4_9ACTN</name>
<dbReference type="RefSeq" id="WP_185251772.1">
    <property type="nucleotide sequence ID" value="NZ_JACKXE010000001.1"/>
</dbReference>
<organism evidence="2 3">
    <name type="scientific">Nocardioides luti</name>
    <dbReference type="NCBI Taxonomy" id="2761101"/>
    <lineage>
        <taxon>Bacteria</taxon>
        <taxon>Bacillati</taxon>
        <taxon>Actinomycetota</taxon>
        <taxon>Actinomycetes</taxon>
        <taxon>Propionibacteriales</taxon>
        <taxon>Nocardioidaceae</taxon>
        <taxon>Nocardioides</taxon>
    </lineage>
</organism>